<name>A0ACC3T0F5_LIPKO</name>
<gene>
    <name evidence="1" type="ORF">V1525DRAFT_456823</name>
</gene>
<protein>
    <submittedName>
        <fullName evidence="1">Nucleoporin Nup120/160-domain-containing protein</fullName>
    </submittedName>
</protein>
<dbReference type="EMBL" id="MU971370">
    <property type="protein sequence ID" value="KAK9237376.1"/>
    <property type="molecule type" value="Genomic_DNA"/>
</dbReference>
<dbReference type="Proteomes" id="UP001433508">
    <property type="component" value="Unassembled WGS sequence"/>
</dbReference>
<organism evidence="1 2">
    <name type="scientific">Lipomyces kononenkoae</name>
    <name type="common">Yeast</name>
    <dbReference type="NCBI Taxonomy" id="34357"/>
    <lineage>
        <taxon>Eukaryota</taxon>
        <taxon>Fungi</taxon>
        <taxon>Dikarya</taxon>
        <taxon>Ascomycota</taxon>
        <taxon>Saccharomycotina</taxon>
        <taxon>Lipomycetes</taxon>
        <taxon>Lipomycetales</taxon>
        <taxon>Lipomycetaceae</taxon>
        <taxon>Lipomyces</taxon>
    </lineage>
</organism>
<proteinExistence type="predicted"/>
<evidence type="ECO:0000313" key="2">
    <source>
        <dbReference type="Proteomes" id="UP001433508"/>
    </source>
</evidence>
<comment type="caution">
    <text evidence="1">The sequence shown here is derived from an EMBL/GenBank/DDBJ whole genome shotgun (WGS) entry which is preliminary data.</text>
</comment>
<keyword evidence="2" id="KW-1185">Reference proteome</keyword>
<evidence type="ECO:0000313" key="1">
    <source>
        <dbReference type="EMBL" id="KAK9237376.1"/>
    </source>
</evidence>
<reference evidence="2" key="1">
    <citation type="journal article" date="2024" name="Front. Bioeng. Biotechnol.">
        <title>Genome-scale model development and genomic sequencing of the oleaginous clade Lipomyces.</title>
        <authorList>
            <person name="Czajka J.J."/>
            <person name="Han Y."/>
            <person name="Kim J."/>
            <person name="Mondo S.J."/>
            <person name="Hofstad B.A."/>
            <person name="Robles A."/>
            <person name="Haridas S."/>
            <person name="Riley R."/>
            <person name="LaButti K."/>
            <person name="Pangilinan J."/>
            <person name="Andreopoulos W."/>
            <person name="Lipzen A."/>
            <person name="Yan J."/>
            <person name="Wang M."/>
            <person name="Ng V."/>
            <person name="Grigoriev I.V."/>
            <person name="Spatafora J.W."/>
            <person name="Magnuson J.K."/>
            <person name="Baker S.E."/>
            <person name="Pomraning K.R."/>
        </authorList>
    </citation>
    <scope>NUCLEOTIDE SEQUENCE [LARGE SCALE GENOMIC DNA]</scope>
    <source>
        <strain evidence="2">CBS 7786</strain>
    </source>
</reference>
<accession>A0ACC3T0F5</accession>
<sequence length="1241" mass="137735">MARQGAKHLKESSIRVDSTSLRYPTTELVAPDPDRDGFSSYSRSSRWHHQHGGTEVDTEEEYSRKYVASQSSVFHRSSTKSFPRALLWRVLDNRYVLDLAPCDLTIPDEISPASIELHRVRIRFPSPIKPSCVTFTEGYGDDLITIDVLTESLALYTFAFNSRTFTAEWSRRPLAEWCHVQESAHFNLRPPHYMIALPQGSLVFALLDGGLMKLDRSQPLADDYMEQMFSDGSYLASIKGMFIWGSGDRLRGHPNVSANLVVSMVADPTSSTLITASVSNVLKLWSLETLTSLNAYDIVNDTTRAQQPANNKQLLGIEPTTLISLIKVSDTTGYVVTYCPLGDDCFKLWRLDVVTNEETTTKATLTDVLGVPLRPHTPDENAIWMIPDFVLDYSGRVRNGGALDLWILWKSNKSSKIHALFDIPTEKESKSALTWESVGCSAIESVTGGNGFVYSANEDDTERFMRHILQPGVFSPAILETVLPIYERHYSMLTKHDGNEDVYEPELSLRERVTKVVGAAVSLQPADTNDGMDYESYNRDLQQQWSRFERLCVELSKQGYEALSLTRDPSTRAVVLVRATTVSIVRVCAGLEYAEVAGPSNTISLRDGSVSSASTAGYQDVVLLRALDVFTKSLPQPVISDFLVALTEDALTPPNFSTGDRMTTIYDSCLNEQISDSAIDMLHKRLYSITDLEEALDACYSELVSLTGTSNFGRPSLNTRRHLTRVGTELLSSAIHDSTVSTYQALIDVLLFLIVFAVDVSEEFNADHITLYDKFLRVFKTTAFLKQLTGTILDTPSGSQRAQSLSEGDLLSNSVNKLELSKNSMDRNSFVRGGTVLQFLYSRFSLGLGCACATDLINSGGSLGVGKAVEYSMSYWSIADLPHAAIAAAAALVASGYVDESMPLLQFLSVDGLGCYARGRVYLESGHFDKAATFFRKSTTELAAQPLTELTALCLREFAGMDAAGMSIPVLGSGVMRFSSHVADLLYRKAAYSHATDFVKLALDMREPEVDDVETDKLFTKAFRAALSGALYDDAYVAMTNISEDKLRRDLLTEFINTLCTSGQSLRLCDYAFLELLPEVEAILEQNAQSTIDLHVPSAPNYYKILYSWRTEHGNYRGAASAIYEYVQRLRCGLTRASSDTHENAEFNTFDIEVTQGYLVLVNTLACIDDKPEPWFLARRAHLDAGPVESPLKKAKISVLATEYGRQKRVLVKLSDVEREYNEELARMEAILNRQLVAIDA</sequence>